<proteinExistence type="predicted"/>
<reference evidence="2 3" key="1">
    <citation type="journal article" date="2016" name="Front. Microbiol.">
        <title>Comparative Genomics Analysis of Streptomyces Species Reveals Their Adaptation to the Marine Environment and Their Diversity at the Genomic Level.</title>
        <authorList>
            <person name="Tian X."/>
            <person name="Zhang Z."/>
            <person name="Yang T."/>
            <person name="Chen M."/>
            <person name="Li J."/>
            <person name="Chen F."/>
            <person name="Yang J."/>
            <person name="Li W."/>
            <person name="Zhang B."/>
            <person name="Zhang Z."/>
            <person name="Wu J."/>
            <person name="Zhang C."/>
            <person name="Long L."/>
            <person name="Xiao J."/>
        </authorList>
    </citation>
    <scope>NUCLEOTIDE SEQUENCE [LARGE SCALE GENOMIC DNA]</scope>
    <source>
        <strain evidence="2 3">SCSIO M10379</strain>
    </source>
</reference>
<dbReference type="PATRIC" id="fig|943816.4.peg.872"/>
<sequence>MTSTAVRPGEAAHGDAEAADAGGAWDWWYLRAYPGGPARMDAAVRTVLPWLAARAAELRAPDWHFLRYWDATGHHLRLRIRCTPEQADTLHSRTPEVRALLAALPEPEHPEGGGLLPAEPTMAPRHQPVGASPAPYAPERAKYGGTAGIAAAEEVFTDCCALLAETELVALPAAFERAAAAVELTGTLVAGCLAPEERDAFWTAHRRRWLARLRLVLPADETRERLRALASQVGDAPRPGEAVRRRCAAHAALVSAALDRCAAARVPVTRAELLLHHVHMTYNRLGFPPAEEAALVLAARVLTPGR</sequence>
<dbReference type="Pfam" id="PF14028">
    <property type="entry name" value="Lant_dehydr_C"/>
    <property type="match status" value="1"/>
</dbReference>
<dbReference type="RefSeq" id="WP_069991174.1">
    <property type="nucleotide sequence ID" value="NZ_LJGV01000022.1"/>
</dbReference>
<feature type="domain" description="Thiopeptide-type bacteriocin biosynthesis" evidence="1">
    <location>
        <begin position="27"/>
        <end position="301"/>
    </location>
</feature>
<dbReference type="AlphaFoldDB" id="A0A1E7K1B4"/>
<comment type="caution">
    <text evidence="2">The sequence shown here is derived from an EMBL/GenBank/DDBJ whole genome shotgun (WGS) entry which is preliminary data.</text>
</comment>
<dbReference type="Proteomes" id="UP000175829">
    <property type="component" value="Unassembled WGS sequence"/>
</dbReference>
<protein>
    <recommendedName>
        <fullName evidence="1">Thiopeptide-type bacteriocin biosynthesis domain-containing protein</fullName>
    </recommendedName>
</protein>
<organism evidence="2 3">
    <name type="scientific">Streptomyces qinglanensis</name>
    <dbReference type="NCBI Taxonomy" id="943816"/>
    <lineage>
        <taxon>Bacteria</taxon>
        <taxon>Bacillati</taxon>
        <taxon>Actinomycetota</taxon>
        <taxon>Actinomycetes</taxon>
        <taxon>Kitasatosporales</taxon>
        <taxon>Streptomycetaceae</taxon>
        <taxon>Streptomyces</taxon>
    </lineage>
</organism>
<dbReference type="InterPro" id="IPR023809">
    <property type="entry name" value="Thiopep_bacteriocin_synth_dom"/>
</dbReference>
<gene>
    <name evidence="2" type="ORF">AN217_07480</name>
</gene>
<dbReference type="EMBL" id="LJGV01000022">
    <property type="protein sequence ID" value="OEU97728.1"/>
    <property type="molecule type" value="Genomic_DNA"/>
</dbReference>
<accession>A0A1E7K1B4</accession>
<name>A0A1E7K1B4_9ACTN</name>
<evidence type="ECO:0000259" key="1">
    <source>
        <dbReference type="Pfam" id="PF14028"/>
    </source>
</evidence>
<evidence type="ECO:0000313" key="3">
    <source>
        <dbReference type="Proteomes" id="UP000175829"/>
    </source>
</evidence>
<evidence type="ECO:0000313" key="2">
    <source>
        <dbReference type="EMBL" id="OEU97728.1"/>
    </source>
</evidence>